<accession>A0A0C4E6V4</accession>
<keyword evidence="3" id="KW-1185">Reference proteome</keyword>
<dbReference type="AlphaFoldDB" id="A0A0C4E6V4"/>
<reference evidence="1" key="2">
    <citation type="submission" date="2010-05" db="EMBL/GenBank/DDBJ databases">
        <title>The Genome Sequence of Magnaporthe poae strain ATCC 64411.</title>
        <authorList>
            <consortium name="The Broad Institute Genome Sequencing Platform"/>
            <consortium name="Broad Institute Genome Sequencing Center for Infectious Disease"/>
            <person name="Ma L.-J."/>
            <person name="Dead R."/>
            <person name="Young S."/>
            <person name="Zeng Q."/>
            <person name="Koehrsen M."/>
            <person name="Alvarado L."/>
            <person name="Berlin A."/>
            <person name="Chapman S.B."/>
            <person name="Chen Z."/>
            <person name="Freedman E."/>
            <person name="Gellesch M."/>
            <person name="Goldberg J."/>
            <person name="Griggs A."/>
            <person name="Gujja S."/>
            <person name="Heilman E.R."/>
            <person name="Heiman D."/>
            <person name="Hepburn T."/>
            <person name="Howarth C."/>
            <person name="Jen D."/>
            <person name="Larson L."/>
            <person name="Mehta T."/>
            <person name="Neiman D."/>
            <person name="Pearson M."/>
            <person name="Roberts A."/>
            <person name="Saif S."/>
            <person name="Shea T."/>
            <person name="Shenoy N."/>
            <person name="Sisk P."/>
            <person name="Stolte C."/>
            <person name="Sykes S."/>
            <person name="Walk T."/>
            <person name="White J."/>
            <person name="Yandava C."/>
            <person name="Haas B."/>
            <person name="Nusbaum C."/>
            <person name="Birren B."/>
        </authorList>
    </citation>
    <scope>NUCLEOTIDE SEQUENCE</scope>
    <source>
        <strain evidence="1">ATCC 64411</strain>
    </source>
</reference>
<proteinExistence type="predicted"/>
<evidence type="ECO:0000313" key="2">
    <source>
        <dbReference type="EnsemblFungi" id="MAPG_08251T0"/>
    </source>
</evidence>
<evidence type="ECO:0000313" key="3">
    <source>
        <dbReference type="Proteomes" id="UP000011715"/>
    </source>
</evidence>
<dbReference type="EMBL" id="GL876972">
    <property type="protein sequence ID" value="KLU89277.1"/>
    <property type="molecule type" value="Genomic_DNA"/>
</dbReference>
<reference evidence="1" key="3">
    <citation type="submission" date="2011-03" db="EMBL/GenBank/DDBJ databases">
        <title>Annotation of Magnaporthe poae ATCC 64411.</title>
        <authorList>
            <person name="Ma L.-J."/>
            <person name="Dead R."/>
            <person name="Young S.K."/>
            <person name="Zeng Q."/>
            <person name="Gargeya S."/>
            <person name="Fitzgerald M."/>
            <person name="Haas B."/>
            <person name="Abouelleil A."/>
            <person name="Alvarado L."/>
            <person name="Arachchi H.M."/>
            <person name="Berlin A."/>
            <person name="Brown A."/>
            <person name="Chapman S.B."/>
            <person name="Chen Z."/>
            <person name="Dunbar C."/>
            <person name="Freedman E."/>
            <person name="Gearin G."/>
            <person name="Gellesch M."/>
            <person name="Goldberg J."/>
            <person name="Griggs A."/>
            <person name="Gujja S."/>
            <person name="Heiman D."/>
            <person name="Howarth C."/>
            <person name="Larson L."/>
            <person name="Lui A."/>
            <person name="MacDonald P.J.P."/>
            <person name="Mehta T."/>
            <person name="Montmayeur A."/>
            <person name="Murphy C."/>
            <person name="Neiman D."/>
            <person name="Pearson M."/>
            <person name="Priest M."/>
            <person name="Roberts A."/>
            <person name="Saif S."/>
            <person name="Shea T."/>
            <person name="Shenoy N."/>
            <person name="Sisk P."/>
            <person name="Stolte C."/>
            <person name="Sykes S."/>
            <person name="Yandava C."/>
            <person name="Wortman J."/>
            <person name="Nusbaum C."/>
            <person name="Birren B."/>
        </authorList>
    </citation>
    <scope>NUCLEOTIDE SEQUENCE</scope>
    <source>
        <strain evidence="1">ATCC 64411</strain>
    </source>
</reference>
<dbReference type="VEuPathDB" id="FungiDB:MAPG_08251"/>
<dbReference type="EnsemblFungi" id="MAPG_08251T0">
    <property type="protein sequence ID" value="MAPG_08251T0"/>
    <property type="gene ID" value="MAPG_08251"/>
</dbReference>
<dbReference type="EMBL" id="ADBL01001992">
    <property type="status" value="NOT_ANNOTATED_CDS"/>
    <property type="molecule type" value="Genomic_DNA"/>
</dbReference>
<dbReference type="Proteomes" id="UP000011715">
    <property type="component" value="Unassembled WGS sequence"/>
</dbReference>
<gene>
    <name evidence="1" type="ORF">MAPG_08251</name>
</gene>
<reference evidence="2" key="5">
    <citation type="submission" date="2015-06" db="UniProtKB">
        <authorList>
            <consortium name="EnsemblFungi"/>
        </authorList>
    </citation>
    <scope>IDENTIFICATION</scope>
    <source>
        <strain evidence="2">ATCC 64411</strain>
    </source>
</reference>
<name>A0A0C4E6V4_MAGP6</name>
<sequence length="179" mass="18855">MCSSNQAAIKIPTCHLSFSRRWGASRVFLIRGDVPLSLWYPCTGRCVDALVFPHTLPLAFIPLPSFSAADPETSSGPPHGFGARRGAGWLGSLRIVPRLIRESSGALGAACACAGVARVWCALGSSKDDVVEVGVVFFFSGSSHASSPVCLAHTNGIVGYLFLRFPPPAPVSSGRIVPF</sequence>
<reference evidence="3" key="1">
    <citation type="submission" date="2010-05" db="EMBL/GenBank/DDBJ databases">
        <title>The genome sequence of Magnaporthe poae strain ATCC 64411.</title>
        <authorList>
            <person name="Ma L.-J."/>
            <person name="Dead R."/>
            <person name="Young S."/>
            <person name="Zeng Q."/>
            <person name="Koehrsen M."/>
            <person name="Alvarado L."/>
            <person name="Berlin A."/>
            <person name="Chapman S.B."/>
            <person name="Chen Z."/>
            <person name="Freedman E."/>
            <person name="Gellesch M."/>
            <person name="Goldberg J."/>
            <person name="Griggs A."/>
            <person name="Gujja S."/>
            <person name="Heilman E.R."/>
            <person name="Heiman D."/>
            <person name="Hepburn T."/>
            <person name="Howarth C."/>
            <person name="Jen D."/>
            <person name="Larson L."/>
            <person name="Mehta T."/>
            <person name="Neiman D."/>
            <person name="Pearson M."/>
            <person name="Roberts A."/>
            <person name="Saif S."/>
            <person name="Shea T."/>
            <person name="Shenoy N."/>
            <person name="Sisk P."/>
            <person name="Stolte C."/>
            <person name="Sykes S."/>
            <person name="Walk T."/>
            <person name="White J."/>
            <person name="Yandava C."/>
            <person name="Haas B."/>
            <person name="Nusbaum C."/>
            <person name="Birren B."/>
        </authorList>
    </citation>
    <scope>NUCLEOTIDE SEQUENCE [LARGE SCALE GENOMIC DNA]</scope>
    <source>
        <strain evidence="3">ATCC 64411 / 73-15</strain>
    </source>
</reference>
<protein>
    <submittedName>
        <fullName evidence="1 2">Uncharacterized protein</fullName>
    </submittedName>
</protein>
<organism evidence="2 3">
    <name type="scientific">Magnaporthiopsis poae (strain ATCC 64411 / 73-15)</name>
    <name type="common">Kentucky bluegrass fungus</name>
    <name type="synonym">Magnaporthe poae</name>
    <dbReference type="NCBI Taxonomy" id="644358"/>
    <lineage>
        <taxon>Eukaryota</taxon>
        <taxon>Fungi</taxon>
        <taxon>Dikarya</taxon>
        <taxon>Ascomycota</taxon>
        <taxon>Pezizomycotina</taxon>
        <taxon>Sordariomycetes</taxon>
        <taxon>Sordariomycetidae</taxon>
        <taxon>Magnaporthales</taxon>
        <taxon>Magnaporthaceae</taxon>
        <taxon>Magnaporthiopsis</taxon>
    </lineage>
</organism>
<evidence type="ECO:0000313" key="1">
    <source>
        <dbReference type="EMBL" id="KLU89277.1"/>
    </source>
</evidence>
<reference evidence="2" key="4">
    <citation type="journal article" date="2015" name="G3 (Bethesda)">
        <title>Genome sequences of three phytopathogenic species of the Magnaporthaceae family of fungi.</title>
        <authorList>
            <person name="Okagaki L.H."/>
            <person name="Nunes C.C."/>
            <person name="Sailsbery J."/>
            <person name="Clay B."/>
            <person name="Brown D."/>
            <person name="John T."/>
            <person name="Oh Y."/>
            <person name="Young N."/>
            <person name="Fitzgerald M."/>
            <person name="Haas B.J."/>
            <person name="Zeng Q."/>
            <person name="Young S."/>
            <person name="Adiconis X."/>
            <person name="Fan L."/>
            <person name="Levin J.Z."/>
            <person name="Mitchell T.K."/>
            <person name="Okubara P.A."/>
            <person name="Farman M.L."/>
            <person name="Kohn L.M."/>
            <person name="Birren B."/>
            <person name="Ma L.-J."/>
            <person name="Dean R.A."/>
        </authorList>
    </citation>
    <scope>NUCLEOTIDE SEQUENCE</scope>
    <source>
        <strain evidence="2">ATCC 64411 / 73-15</strain>
    </source>
</reference>